<reference evidence="2 3" key="1">
    <citation type="journal article" date="2010" name="Stand. Genomic Sci.">
        <title>Complete genome sequence of Spirosoma linguale type strain (1).</title>
        <authorList>
            <person name="Lail K."/>
            <person name="Sikorski J."/>
            <person name="Saunders E."/>
            <person name="Lapidus A."/>
            <person name="Glavina Del Rio T."/>
            <person name="Copeland A."/>
            <person name="Tice H."/>
            <person name="Cheng J.-F."/>
            <person name="Lucas S."/>
            <person name="Nolan M."/>
            <person name="Bruce D."/>
            <person name="Goodwin L."/>
            <person name="Pitluck S."/>
            <person name="Ivanova N."/>
            <person name="Mavromatis K."/>
            <person name="Ovchinnikova G."/>
            <person name="Pati A."/>
            <person name="Chen A."/>
            <person name="Palaniappan K."/>
            <person name="Land M."/>
            <person name="Hauser L."/>
            <person name="Chang Y.-J."/>
            <person name="Jeffries C.D."/>
            <person name="Chain P."/>
            <person name="Brettin T."/>
            <person name="Detter J.C."/>
            <person name="Schuetze A."/>
            <person name="Rohde M."/>
            <person name="Tindall B.J."/>
            <person name="Goeker M."/>
            <person name="Bristow J."/>
            <person name="Eisen J.A."/>
            <person name="Markowitz V."/>
            <person name="Hugenholtz P."/>
            <person name="Kyrpides N.C."/>
            <person name="Klenk H.-P."/>
            <person name="Chen F."/>
        </authorList>
    </citation>
    <scope>NUCLEOTIDE SEQUENCE [LARGE SCALE GENOMIC DNA]</scope>
    <source>
        <strain evidence="3">ATCC 33905 / DSM 74 / LMG 10896 / Claus 1</strain>
    </source>
</reference>
<dbReference type="AlphaFoldDB" id="D2QUS2"/>
<organism evidence="2 3">
    <name type="scientific">Spirosoma linguale (strain ATCC 33905 / DSM 74 / LMG 10896 / Claus 1)</name>
    <dbReference type="NCBI Taxonomy" id="504472"/>
    <lineage>
        <taxon>Bacteria</taxon>
        <taxon>Pseudomonadati</taxon>
        <taxon>Bacteroidota</taxon>
        <taxon>Cytophagia</taxon>
        <taxon>Cytophagales</taxon>
        <taxon>Cytophagaceae</taxon>
        <taxon>Spirosoma</taxon>
    </lineage>
</organism>
<dbReference type="RefSeq" id="WP_012931036.1">
    <property type="nucleotide sequence ID" value="NC_013730.1"/>
</dbReference>
<feature type="transmembrane region" description="Helical" evidence="1">
    <location>
        <begin position="21"/>
        <end position="42"/>
    </location>
</feature>
<dbReference type="STRING" id="504472.Slin_6597"/>
<keyword evidence="3" id="KW-1185">Reference proteome</keyword>
<dbReference type="Proteomes" id="UP000002028">
    <property type="component" value="Chromosome"/>
</dbReference>
<evidence type="ECO:0000313" key="3">
    <source>
        <dbReference type="Proteomes" id="UP000002028"/>
    </source>
</evidence>
<dbReference type="KEGG" id="sli:Slin_6597"/>
<gene>
    <name evidence="2" type="ordered locus">Slin_6597</name>
</gene>
<dbReference type="HOGENOM" id="CLU_1609754_0_0_10"/>
<keyword evidence="1" id="KW-1133">Transmembrane helix</keyword>
<evidence type="ECO:0000256" key="1">
    <source>
        <dbReference type="SAM" id="Phobius"/>
    </source>
</evidence>
<name>D2QUS2_SPILD</name>
<sequence>MKSEETIETFGQTVLKIILSALLGFSILIGVFGFAFAIFLYANALPDTSIELASVARDTTFYVGADQSQRGEGSTLSIRAVGQVDDSTATILVVYPNHPLVAIKGSLMPGLIDQLWVNDFYDRRAKITFLHKTVQHGRLRLQVHFAYPPASWGYQQTNRGWIKAK</sequence>
<protein>
    <submittedName>
        <fullName evidence="2">Uncharacterized protein</fullName>
    </submittedName>
</protein>
<proteinExistence type="predicted"/>
<keyword evidence="1" id="KW-0812">Transmembrane</keyword>
<keyword evidence="1" id="KW-0472">Membrane</keyword>
<evidence type="ECO:0000313" key="2">
    <source>
        <dbReference type="EMBL" id="ADB42554.1"/>
    </source>
</evidence>
<dbReference type="EMBL" id="CP001769">
    <property type="protein sequence ID" value="ADB42554.1"/>
    <property type="molecule type" value="Genomic_DNA"/>
</dbReference>
<accession>D2QUS2</accession>